<evidence type="ECO:0000256" key="1">
    <source>
        <dbReference type="ARBA" id="ARBA00001946"/>
    </source>
</evidence>
<evidence type="ECO:0000256" key="4">
    <source>
        <dbReference type="ARBA" id="ARBA00022842"/>
    </source>
</evidence>
<comment type="catalytic activity">
    <reaction evidence="6">
        <text>(2S,3R)-3-hydroxybutane-1,2,3-tricarboxylate = pyruvate + succinate</text>
        <dbReference type="Rhea" id="RHEA:16809"/>
        <dbReference type="ChEBI" id="CHEBI:15361"/>
        <dbReference type="ChEBI" id="CHEBI:30031"/>
        <dbReference type="ChEBI" id="CHEBI:57429"/>
        <dbReference type="EC" id="4.1.3.30"/>
    </reaction>
</comment>
<accession>A0A543B3V9</accession>
<reference evidence="7 8" key="1">
    <citation type="submission" date="2019-06" db="EMBL/GenBank/DDBJ databases">
        <title>Sequencing the genomes of 1000 actinobacteria strains.</title>
        <authorList>
            <person name="Klenk H.-P."/>
        </authorList>
    </citation>
    <scope>NUCLEOTIDE SEQUENCE [LARGE SCALE GENOMIC DNA]</scope>
    <source>
        <strain evidence="7 8">DSM 45928</strain>
    </source>
</reference>
<dbReference type="UniPathway" id="UPA00946"/>
<dbReference type="Gene3D" id="3.20.20.60">
    <property type="entry name" value="Phosphoenolpyruvate-binding domains"/>
    <property type="match status" value="1"/>
</dbReference>
<keyword evidence="8" id="KW-1185">Reference proteome</keyword>
<evidence type="ECO:0000256" key="2">
    <source>
        <dbReference type="ARBA" id="ARBA00009282"/>
    </source>
</evidence>
<dbReference type="GO" id="GO:0046421">
    <property type="term" value="F:methylisocitrate lyase activity"/>
    <property type="evidence" value="ECO:0007669"/>
    <property type="project" value="UniProtKB-EC"/>
</dbReference>
<dbReference type="CDD" id="cd00377">
    <property type="entry name" value="ICL_PEPM"/>
    <property type="match status" value="1"/>
</dbReference>
<dbReference type="InterPro" id="IPR018523">
    <property type="entry name" value="Isocitrate_lyase_ph_CS"/>
</dbReference>
<evidence type="ECO:0000256" key="3">
    <source>
        <dbReference type="ARBA" id="ARBA00022723"/>
    </source>
</evidence>
<dbReference type="InParanoid" id="A0A543B3V9"/>
<dbReference type="InterPro" id="IPR012695">
    <property type="entry name" value="PrpB"/>
</dbReference>
<sequence length="299" mass="32011">MLYSRLTASQKRRAFRAALNSGRLQRMPGAFSPLVAMAIARRGFEGVYISGGALAADLGLPDIGLTTLSEVAARSAATARMVDLPTLVDADTGFGEPLNAARTVQVMEEAGVSGCHFEDQENPKRCGHLDGTTLVPVPTAVRRIAAAVAARRDPDFIIGARTDAKAHGGIKAVVERAKAYADAGADLLFPEALADAEEFEAVRAAVDIPILANMTEFGKSTLLTVDQLRDLGVNVVIYPVTMLRVAMGAITRALESIDETGTQADLVDDMQHRHRLYELLGYSDYTTFDTDVFDTGGRQ</sequence>
<dbReference type="NCBIfam" id="TIGR02317">
    <property type="entry name" value="prpB"/>
    <property type="match status" value="1"/>
</dbReference>
<dbReference type="AlphaFoldDB" id="A0A543B3V9"/>
<dbReference type="PROSITE" id="PS00161">
    <property type="entry name" value="ISOCITRATE_LYASE"/>
    <property type="match status" value="1"/>
</dbReference>
<dbReference type="InterPro" id="IPR015813">
    <property type="entry name" value="Pyrv/PenolPyrv_kinase-like_dom"/>
</dbReference>
<protein>
    <recommendedName>
        <fullName evidence="6">Methylisocitrate lyase</fullName>
        <ecNumber evidence="6">4.1.3.30</ecNumber>
    </recommendedName>
</protein>
<evidence type="ECO:0000256" key="6">
    <source>
        <dbReference type="RuleBase" id="RU361121"/>
    </source>
</evidence>
<proteinExistence type="inferred from homology"/>
<comment type="similarity">
    <text evidence="2 6">Belongs to the isocitrate lyase/PEP mutase superfamily. Methylisocitrate lyase family.</text>
</comment>
<dbReference type="InterPro" id="IPR040442">
    <property type="entry name" value="Pyrv_kinase-like_dom_sf"/>
</dbReference>
<evidence type="ECO:0000313" key="7">
    <source>
        <dbReference type="EMBL" id="TQL79450.1"/>
    </source>
</evidence>
<organism evidence="7 8">
    <name type="scientific">Stackebrandtia endophytica</name>
    <dbReference type="NCBI Taxonomy" id="1496996"/>
    <lineage>
        <taxon>Bacteria</taxon>
        <taxon>Bacillati</taxon>
        <taxon>Actinomycetota</taxon>
        <taxon>Actinomycetes</taxon>
        <taxon>Glycomycetales</taxon>
        <taxon>Glycomycetaceae</taxon>
        <taxon>Stackebrandtia</taxon>
    </lineage>
</organism>
<dbReference type="Proteomes" id="UP000317043">
    <property type="component" value="Unassembled WGS sequence"/>
</dbReference>
<comment type="pathway">
    <text evidence="6">Organic acid metabolism; propanoate degradation.</text>
</comment>
<comment type="caution">
    <text evidence="7">The sequence shown here is derived from an EMBL/GenBank/DDBJ whole genome shotgun (WGS) entry which is preliminary data.</text>
</comment>
<dbReference type="GO" id="GO:0019629">
    <property type="term" value="P:propionate catabolic process, 2-methylcitrate cycle"/>
    <property type="evidence" value="ECO:0007669"/>
    <property type="project" value="InterPro"/>
</dbReference>
<dbReference type="OrthoDB" id="9771433at2"/>
<dbReference type="EMBL" id="VFOW01000001">
    <property type="protein sequence ID" value="TQL79450.1"/>
    <property type="molecule type" value="Genomic_DNA"/>
</dbReference>
<dbReference type="EC" id="4.1.3.30" evidence="6"/>
<dbReference type="GO" id="GO:0046872">
    <property type="term" value="F:metal ion binding"/>
    <property type="evidence" value="ECO:0007669"/>
    <property type="project" value="UniProtKB-KW"/>
</dbReference>
<gene>
    <name evidence="7" type="ORF">FB566_5056</name>
</gene>
<keyword evidence="3" id="KW-0479">Metal-binding</keyword>
<name>A0A543B3V9_9ACTN</name>
<comment type="cofactor">
    <cofactor evidence="1">
        <name>Mg(2+)</name>
        <dbReference type="ChEBI" id="CHEBI:18420"/>
    </cofactor>
</comment>
<keyword evidence="4" id="KW-0460">Magnesium</keyword>
<evidence type="ECO:0000313" key="8">
    <source>
        <dbReference type="Proteomes" id="UP000317043"/>
    </source>
</evidence>
<comment type="function">
    <text evidence="6">Catalyzes the thermodynamically favored C-C bond cleavage of (2R,3S)-2-methylisocitrate to yield pyruvate and succinate.</text>
</comment>
<dbReference type="PANTHER" id="PTHR42905:SF5">
    <property type="entry name" value="CARBOXYVINYL-CARBOXYPHOSPHONATE PHOSPHORYLMUTASE, CHLOROPLASTIC"/>
    <property type="match status" value="1"/>
</dbReference>
<dbReference type="RefSeq" id="WP_142044764.1">
    <property type="nucleotide sequence ID" value="NZ_JBHTGS010000002.1"/>
</dbReference>
<evidence type="ECO:0000256" key="5">
    <source>
        <dbReference type="ARBA" id="ARBA00023239"/>
    </source>
</evidence>
<dbReference type="PANTHER" id="PTHR42905">
    <property type="entry name" value="PHOSPHOENOLPYRUVATE CARBOXYLASE"/>
    <property type="match status" value="1"/>
</dbReference>
<dbReference type="Pfam" id="PF13714">
    <property type="entry name" value="PEP_mutase"/>
    <property type="match status" value="1"/>
</dbReference>
<dbReference type="InterPro" id="IPR039556">
    <property type="entry name" value="ICL/PEPM"/>
</dbReference>
<keyword evidence="5 6" id="KW-0456">Lyase</keyword>
<dbReference type="SUPFAM" id="SSF51621">
    <property type="entry name" value="Phosphoenolpyruvate/pyruvate domain"/>
    <property type="match status" value="1"/>
</dbReference>